<reference evidence="1 3" key="2">
    <citation type="submission" date="2020-05" db="EMBL/GenBank/DDBJ databases">
        <authorList>
            <person name="Campoy J."/>
            <person name="Schneeberger K."/>
            <person name="Spophaly S."/>
        </authorList>
    </citation>
    <scope>NUCLEOTIDE SEQUENCE [LARGE SCALE GENOMIC DNA]</scope>
    <source>
        <strain evidence="1">PruArmRojPasFocal</strain>
    </source>
</reference>
<name>A0A6J5U258_PRUAR</name>
<dbReference type="EMBL" id="CAEKDK010000002">
    <property type="protein sequence ID" value="CAB4268638.1"/>
    <property type="molecule type" value="Genomic_DNA"/>
</dbReference>
<organism evidence="1 3">
    <name type="scientific">Prunus armeniaca</name>
    <name type="common">Apricot</name>
    <name type="synonym">Armeniaca vulgaris</name>
    <dbReference type="NCBI Taxonomy" id="36596"/>
    <lineage>
        <taxon>Eukaryota</taxon>
        <taxon>Viridiplantae</taxon>
        <taxon>Streptophyta</taxon>
        <taxon>Embryophyta</taxon>
        <taxon>Tracheophyta</taxon>
        <taxon>Spermatophyta</taxon>
        <taxon>Magnoliopsida</taxon>
        <taxon>eudicotyledons</taxon>
        <taxon>Gunneridae</taxon>
        <taxon>Pentapetalae</taxon>
        <taxon>rosids</taxon>
        <taxon>fabids</taxon>
        <taxon>Rosales</taxon>
        <taxon>Rosaceae</taxon>
        <taxon>Amygdaloideae</taxon>
        <taxon>Amygdaleae</taxon>
        <taxon>Prunus</taxon>
    </lineage>
</organism>
<dbReference type="EMBL" id="CAEKKB010000002">
    <property type="protein sequence ID" value="CAB4299011.1"/>
    <property type="molecule type" value="Genomic_DNA"/>
</dbReference>
<dbReference type="Proteomes" id="UP000507222">
    <property type="component" value="Unassembled WGS sequence"/>
</dbReference>
<dbReference type="Proteomes" id="UP000507245">
    <property type="component" value="Unassembled WGS sequence"/>
</dbReference>
<sequence>MAWKGRVCNVVRMKLGRRLWRDCGQRCFEVGARLWAFKPPVAEWRVGEVALQNAALPVIR</sequence>
<keyword evidence="4" id="KW-1185">Reference proteome</keyword>
<dbReference type="AlphaFoldDB" id="A0A6J5U258"/>
<evidence type="ECO:0000313" key="3">
    <source>
        <dbReference type="Proteomes" id="UP000507222"/>
    </source>
</evidence>
<reference evidence="4" key="1">
    <citation type="journal article" date="2020" name="Genome Biol.">
        <title>Gamete binning: chromosome-level and haplotype-resolved genome assembly enabled by high-throughput single-cell sequencing of gamete genomes.</title>
        <authorList>
            <person name="Campoy J.A."/>
            <person name="Sun H."/>
            <person name="Goel M."/>
            <person name="Jiao W.-B."/>
            <person name="Folz-Donahue K."/>
            <person name="Wang N."/>
            <person name="Rubio M."/>
            <person name="Liu C."/>
            <person name="Kukat C."/>
            <person name="Ruiz D."/>
            <person name="Huettel B."/>
            <person name="Schneeberger K."/>
        </authorList>
    </citation>
    <scope>NUCLEOTIDE SEQUENCE [LARGE SCALE GENOMIC DNA]</scope>
    <source>
        <strain evidence="4">cv. Rojo Pasion</strain>
    </source>
</reference>
<accession>A0A6J5U258</accession>
<evidence type="ECO:0000313" key="1">
    <source>
        <dbReference type="EMBL" id="CAB4268638.1"/>
    </source>
</evidence>
<gene>
    <name evidence="1" type="ORF">CURHAP_LOCUS12584</name>
    <name evidence="2" type="ORF">ORAREDHAP_LOCUS12201</name>
</gene>
<evidence type="ECO:0000313" key="4">
    <source>
        <dbReference type="Proteomes" id="UP000507245"/>
    </source>
</evidence>
<proteinExistence type="predicted"/>
<evidence type="ECO:0000313" key="2">
    <source>
        <dbReference type="EMBL" id="CAB4299011.1"/>
    </source>
</evidence>
<protein>
    <submittedName>
        <fullName evidence="1">Uncharacterized protein</fullName>
    </submittedName>
</protein>